<organism evidence="2 3">
    <name type="scientific">Scophthalmus maximus</name>
    <name type="common">Turbot</name>
    <name type="synonym">Psetta maxima</name>
    <dbReference type="NCBI Taxonomy" id="52904"/>
    <lineage>
        <taxon>Eukaryota</taxon>
        <taxon>Metazoa</taxon>
        <taxon>Chordata</taxon>
        <taxon>Craniata</taxon>
        <taxon>Vertebrata</taxon>
        <taxon>Euteleostomi</taxon>
        <taxon>Actinopterygii</taxon>
        <taxon>Neopterygii</taxon>
        <taxon>Teleostei</taxon>
        <taxon>Neoteleostei</taxon>
        <taxon>Acanthomorphata</taxon>
        <taxon>Carangaria</taxon>
        <taxon>Pleuronectiformes</taxon>
        <taxon>Pleuronectoidei</taxon>
        <taxon>Scophthalmidae</taxon>
        <taxon>Scophthalmus</taxon>
    </lineage>
</organism>
<comment type="caution">
    <text evidence="2">The sequence shown here is derived from an EMBL/GenBank/DDBJ whole genome shotgun (WGS) entry which is preliminary data.</text>
</comment>
<sequence>MTSSQELVANSVFAPRSSHIGVPLFSGLIASCQSTRRPVCFETTCSPEGRGQPATGKPGGGGGGGGRESKRNNTRQNKQTVPMLIKNNHCSVGTEDLLDLQKSIRDERHKAHQAFFYPLNVFACSFSKDYLCRNYTGERNRQPKPTNHTLVVSVLPQRPPKPRLGTYIFVDKHIRYVLRHGEYCV</sequence>
<reference evidence="2 3" key="1">
    <citation type="submission" date="2019-06" db="EMBL/GenBank/DDBJ databases">
        <title>Draft genomes of female and male turbot (Scophthalmus maximus).</title>
        <authorList>
            <person name="Xu H."/>
            <person name="Xu X.-W."/>
            <person name="Shao C."/>
            <person name="Chen S."/>
        </authorList>
    </citation>
    <scope>NUCLEOTIDE SEQUENCE [LARGE SCALE GENOMIC DNA]</scope>
    <source>
        <strain evidence="2">Ysfricsl-2016a</strain>
        <tissue evidence="2">Blood</tissue>
    </source>
</reference>
<name>A0A6A4T1Q3_SCOMX</name>
<dbReference type="AlphaFoldDB" id="A0A6A4T1Q3"/>
<feature type="compositionally biased region" description="Gly residues" evidence="1">
    <location>
        <begin position="57"/>
        <end position="66"/>
    </location>
</feature>
<dbReference type="Proteomes" id="UP000438429">
    <property type="component" value="Unassembled WGS sequence"/>
</dbReference>
<evidence type="ECO:0000313" key="3">
    <source>
        <dbReference type="Proteomes" id="UP000438429"/>
    </source>
</evidence>
<evidence type="ECO:0000313" key="2">
    <source>
        <dbReference type="EMBL" id="KAF0039993.1"/>
    </source>
</evidence>
<proteinExistence type="predicted"/>
<dbReference type="EMBL" id="VEVO01000007">
    <property type="protein sequence ID" value="KAF0039993.1"/>
    <property type="molecule type" value="Genomic_DNA"/>
</dbReference>
<protein>
    <submittedName>
        <fullName evidence="2">Uncharacterized protein</fullName>
    </submittedName>
</protein>
<gene>
    <name evidence="2" type="ORF">F2P81_008228</name>
</gene>
<feature type="region of interest" description="Disordered" evidence="1">
    <location>
        <begin position="43"/>
        <end position="79"/>
    </location>
</feature>
<accession>A0A6A4T1Q3</accession>
<evidence type="ECO:0000256" key="1">
    <source>
        <dbReference type="SAM" id="MobiDB-lite"/>
    </source>
</evidence>